<feature type="domain" description="AMMECR1" evidence="1">
    <location>
        <begin position="6"/>
        <end position="185"/>
    </location>
</feature>
<evidence type="ECO:0000313" key="2">
    <source>
        <dbReference type="EMBL" id="MDI1231423.1"/>
    </source>
</evidence>
<sequence>MSLNKENRQRLLDLAKNSIRQGLQTGLPIKIDLTDYPRELTELRATFVTLEINHQLRGCIGMLEAVRPLAEDIAENAYSAAFKDPRFPPLEADELDNLDIHLSILTPAEPVTFTSEQDLLAQLRPGIDGLILEEGHRRGTFLPSVWEQLPEPEQFLRHLKQKAGLASDYWSKNIRIYRYQAEIIG</sequence>
<comment type="caution">
    <text evidence="2">The sequence shown here is derived from an EMBL/GenBank/DDBJ whole genome shotgun (WGS) entry which is preliminary data.</text>
</comment>
<organism evidence="2 3">
    <name type="scientific">Candidatus Methylobacter titanis</name>
    <dbReference type="NCBI Taxonomy" id="3053457"/>
    <lineage>
        <taxon>Bacteria</taxon>
        <taxon>Pseudomonadati</taxon>
        <taxon>Pseudomonadota</taxon>
        <taxon>Gammaproteobacteria</taxon>
        <taxon>Methylococcales</taxon>
        <taxon>Methylococcaceae</taxon>
        <taxon>Methylobacter</taxon>
    </lineage>
</organism>
<dbReference type="PANTHER" id="PTHR13016">
    <property type="entry name" value="AMMECR1 HOMOLOG"/>
    <property type="match status" value="1"/>
</dbReference>
<keyword evidence="3" id="KW-1185">Reference proteome</keyword>
<dbReference type="InterPro" id="IPR023473">
    <property type="entry name" value="AMMECR1"/>
</dbReference>
<evidence type="ECO:0000313" key="3">
    <source>
        <dbReference type="Proteomes" id="UP001160519"/>
    </source>
</evidence>
<dbReference type="SUPFAM" id="SSF143447">
    <property type="entry name" value="AMMECR1-like"/>
    <property type="match status" value="1"/>
</dbReference>
<name>A0AA43Q469_9GAMM</name>
<proteinExistence type="predicted"/>
<dbReference type="Proteomes" id="UP001160519">
    <property type="component" value="Unassembled WGS sequence"/>
</dbReference>
<dbReference type="InterPro" id="IPR036071">
    <property type="entry name" value="AMMECR1_dom_sf"/>
</dbReference>
<dbReference type="PANTHER" id="PTHR13016:SF0">
    <property type="entry name" value="AMME SYNDROME CANDIDATE GENE 1 PROTEIN"/>
    <property type="match status" value="1"/>
</dbReference>
<accession>A0AA43Q469</accession>
<dbReference type="NCBIfam" id="TIGR00296">
    <property type="entry name" value="TIGR00296 family protein"/>
    <property type="match status" value="1"/>
</dbReference>
<protein>
    <submittedName>
        <fullName evidence="2">AmmeMemoRadiSam system protein A</fullName>
    </submittedName>
</protein>
<dbReference type="InterPro" id="IPR002733">
    <property type="entry name" value="AMMECR1_domain"/>
</dbReference>
<dbReference type="InterPro" id="IPR027485">
    <property type="entry name" value="AMMECR1_N"/>
</dbReference>
<evidence type="ECO:0000259" key="1">
    <source>
        <dbReference type="PROSITE" id="PS51112"/>
    </source>
</evidence>
<dbReference type="Pfam" id="PF01871">
    <property type="entry name" value="AMMECR1"/>
    <property type="match status" value="1"/>
</dbReference>
<dbReference type="NCBIfam" id="TIGR04335">
    <property type="entry name" value="AmmeMemoSam_A"/>
    <property type="match status" value="1"/>
</dbReference>
<dbReference type="InterPro" id="IPR027623">
    <property type="entry name" value="AmmeMemoSam_A"/>
</dbReference>
<dbReference type="Gene3D" id="3.30.700.20">
    <property type="entry name" value="Hypothetical protein ph0010, domain 1"/>
    <property type="match status" value="1"/>
</dbReference>
<dbReference type="PROSITE" id="PS51112">
    <property type="entry name" value="AMMECR1"/>
    <property type="match status" value="1"/>
</dbReference>
<dbReference type="AlphaFoldDB" id="A0AA43Q469"/>
<dbReference type="Gene3D" id="3.30.1490.150">
    <property type="entry name" value="Hypothetical protein ph0010, domain 2"/>
    <property type="match status" value="1"/>
</dbReference>
<gene>
    <name evidence="2" type="primary">amrA</name>
    <name evidence="2" type="ORF">PSU93_09765</name>
</gene>
<dbReference type="EMBL" id="JAQSDF010000029">
    <property type="protein sequence ID" value="MDI1231423.1"/>
    <property type="molecule type" value="Genomic_DNA"/>
</dbReference>
<reference evidence="2" key="1">
    <citation type="submission" date="2023-01" db="EMBL/GenBank/DDBJ databases">
        <title>Biogeochemical cycle of methane in antarctic sediments.</title>
        <authorList>
            <person name="Roldan D.M."/>
            <person name="Menes R.J."/>
        </authorList>
    </citation>
    <scope>NUCLEOTIDE SEQUENCE [LARGE SCALE GENOMIC DNA]</scope>
    <source>
        <strain evidence="2">K-2018 MAG008</strain>
    </source>
</reference>